<keyword evidence="2" id="KW-1185">Reference proteome</keyword>
<evidence type="ECO:0000313" key="1">
    <source>
        <dbReference type="EMBL" id="KAH3729885.1"/>
    </source>
</evidence>
<organism evidence="1 2">
    <name type="scientific">Dreissena polymorpha</name>
    <name type="common">Zebra mussel</name>
    <name type="synonym">Mytilus polymorpha</name>
    <dbReference type="NCBI Taxonomy" id="45954"/>
    <lineage>
        <taxon>Eukaryota</taxon>
        <taxon>Metazoa</taxon>
        <taxon>Spiralia</taxon>
        <taxon>Lophotrochozoa</taxon>
        <taxon>Mollusca</taxon>
        <taxon>Bivalvia</taxon>
        <taxon>Autobranchia</taxon>
        <taxon>Heteroconchia</taxon>
        <taxon>Euheterodonta</taxon>
        <taxon>Imparidentia</taxon>
        <taxon>Neoheterodontei</taxon>
        <taxon>Myida</taxon>
        <taxon>Dreissenoidea</taxon>
        <taxon>Dreissenidae</taxon>
        <taxon>Dreissena</taxon>
    </lineage>
</organism>
<comment type="caution">
    <text evidence="1">The sequence shown here is derived from an EMBL/GenBank/DDBJ whole genome shotgun (WGS) entry which is preliminary data.</text>
</comment>
<dbReference type="EMBL" id="JAIWYP010000012">
    <property type="protein sequence ID" value="KAH3729885.1"/>
    <property type="molecule type" value="Genomic_DNA"/>
</dbReference>
<dbReference type="AlphaFoldDB" id="A0A9D4CQP9"/>
<sequence>MSLNGQVVRMTQDGGLVEAKLANVTVARTVVIPPNKVAMVKCTLGKPIGTFAVEAECGDLIVLMSVHINEAGLKLPIVNLSGHNVRIKQGKLVGEA</sequence>
<evidence type="ECO:0000313" key="2">
    <source>
        <dbReference type="Proteomes" id="UP000828390"/>
    </source>
</evidence>
<dbReference type="Proteomes" id="UP000828390">
    <property type="component" value="Unassembled WGS sequence"/>
</dbReference>
<reference evidence="1" key="1">
    <citation type="journal article" date="2019" name="bioRxiv">
        <title>The Genome of the Zebra Mussel, Dreissena polymorpha: A Resource for Invasive Species Research.</title>
        <authorList>
            <person name="McCartney M.A."/>
            <person name="Auch B."/>
            <person name="Kono T."/>
            <person name="Mallez S."/>
            <person name="Zhang Y."/>
            <person name="Obille A."/>
            <person name="Becker A."/>
            <person name="Abrahante J.E."/>
            <person name="Garbe J."/>
            <person name="Badalamenti J.P."/>
            <person name="Herman A."/>
            <person name="Mangelson H."/>
            <person name="Liachko I."/>
            <person name="Sullivan S."/>
            <person name="Sone E.D."/>
            <person name="Koren S."/>
            <person name="Silverstein K.A.T."/>
            <person name="Beckman K.B."/>
            <person name="Gohl D.M."/>
        </authorList>
    </citation>
    <scope>NUCLEOTIDE SEQUENCE</scope>
    <source>
        <strain evidence="1">Duluth1</strain>
        <tissue evidence="1">Whole animal</tissue>
    </source>
</reference>
<reference evidence="1" key="2">
    <citation type="submission" date="2020-11" db="EMBL/GenBank/DDBJ databases">
        <authorList>
            <person name="McCartney M.A."/>
            <person name="Auch B."/>
            <person name="Kono T."/>
            <person name="Mallez S."/>
            <person name="Becker A."/>
            <person name="Gohl D.M."/>
            <person name="Silverstein K.A.T."/>
            <person name="Koren S."/>
            <person name="Bechman K.B."/>
            <person name="Herman A."/>
            <person name="Abrahante J.E."/>
            <person name="Garbe J."/>
        </authorList>
    </citation>
    <scope>NUCLEOTIDE SEQUENCE</scope>
    <source>
        <strain evidence="1">Duluth1</strain>
        <tissue evidence="1">Whole animal</tissue>
    </source>
</reference>
<gene>
    <name evidence="1" type="ORF">DPMN_055863</name>
</gene>
<proteinExistence type="predicted"/>
<name>A0A9D4CQP9_DREPO</name>
<accession>A0A9D4CQP9</accession>
<protein>
    <submittedName>
        <fullName evidence="1">Uncharacterized protein</fullName>
    </submittedName>
</protein>